<sequence>MCTNHSYFFLDPVQKHHLLPEKAYFNSFLNEIRGLTNIEHRNIAKLHGFCSSSKHTFLVYEYLEQGSLAKIFSIEEENKELDWENGVNIIKGVAHTLSYMHHDCSPSIVQQEVSSNNVLLDLEYEARVSDFGTAKFLQKGSCNWTPLAGTLGYVAAVN</sequence>
<dbReference type="Proteomes" id="UP001652660">
    <property type="component" value="Chromosome 3c"/>
</dbReference>
<evidence type="ECO:0000256" key="5">
    <source>
        <dbReference type="ARBA" id="ARBA00022777"/>
    </source>
</evidence>
<keyword evidence="10" id="KW-1185">Reference proteome</keyword>
<evidence type="ECO:0000256" key="3">
    <source>
        <dbReference type="ARBA" id="ARBA00022679"/>
    </source>
</evidence>
<keyword evidence="2" id="KW-0723">Serine/threonine-protein kinase</keyword>
<dbReference type="InterPro" id="IPR011009">
    <property type="entry name" value="Kinase-like_dom_sf"/>
</dbReference>
<organism evidence="10 11">
    <name type="scientific">Coffea arabica</name>
    <name type="common">Arabian coffee</name>
    <dbReference type="NCBI Taxonomy" id="13443"/>
    <lineage>
        <taxon>Eukaryota</taxon>
        <taxon>Viridiplantae</taxon>
        <taxon>Streptophyta</taxon>
        <taxon>Embryophyta</taxon>
        <taxon>Tracheophyta</taxon>
        <taxon>Spermatophyta</taxon>
        <taxon>Magnoliopsida</taxon>
        <taxon>eudicotyledons</taxon>
        <taxon>Gunneridae</taxon>
        <taxon>Pentapetalae</taxon>
        <taxon>asterids</taxon>
        <taxon>lamiids</taxon>
        <taxon>Gentianales</taxon>
        <taxon>Rubiaceae</taxon>
        <taxon>Ixoroideae</taxon>
        <taxon>Gardenieae complex</taxon>
        <taxon>Bertiereae - Coffeeae clade</taxon>
        <taxon>Coffeeae</taxon>
        <taxon>Coffea</taxon>
    </lineage>
</organism>
<gene>
    <name evidence="11" type="primary">LOC113735517</name>
</gene>
<dbReference type="GeneID" id="113735517"/>
<keyword evidence="3" id="KW-0808">Transferase</keyword>
<dbReference type="EC" id="2.7.11.1" evidence="1"/>
<dbReference type="RefSeq" id="XP_071939011.1">
    <property type="nucleotide sequence ID" value="XM_072082910.1"/>
</dbReference>
<evidence type="ECO:0000256" key="6">
    <source>
        <dbReference type="ARBA" id="ARBA00022840"/>
    </source>
</evidence>
<keyword evidence="5" id="KW-0418">Kinase</keyword>
<dbReference type="Gene3D" id="1.10.510.10">
    <property type="entry name" value="Transferase(Phosphotransferase) domain 1"/>
    <property type="match status" value="1"/>
</dbReference>
<keyword evidence="6" id="KW-0067">ATP-binding</keyword>
<keyword evidence="4" id="KW-0547">Nucleotide-binding</keyword>
<proteinExistence type="predicted"/>
<accession>A0ABM4X4Q2</accession>
<dbReference type="InterPro" id="IPR000719">
    <property type="entry name" value="Prot_kinase_dom"/>
</dbReference>
<reference evidence="11" key="1">
    <citation type="submission" date="2025-08" db="UniProtKB">
        <authorList>
            <consortium name="RefSeq"/>
        </authorList>
    </citation>
    <scope>IDENTIFICATION</scope>
    <source>
        <tissue evidence="11">Leaves</tissue>
    </source>
</reference>
<comment type="catalytic activity">
    <reaction evidence="7">
        <text>L-threonyl-[protein] + ATP = O-phospho-L-threonyl-[protein] + ADP + H(+)</text>
        <dbReference type="Rhea" id="RHEA:46608"/>
        <dbReference type="Rhea" id="RHEA-COMP:11060"/>
        <dbReference type="Rhea" id="RHEA-COMP:11605"/>
        <dbReference type="ChEBI" id="CHEBI:15378"/>
        <dbReference type="ChEBI" id="CHEBI:30013"/>
        <dbReference type="ChEBI" id="CHEBI:30616"/>
        <dbReference type="ChEBI" id="CHEBI:61977"/>
        <dbReference type="ChEBI" id="CHEBI:456216"/>
        <dbReference type="EC" id="2.7.11.1"/>
    </reaction>
</comment>
<evidence type="ECO:0000256" key="1">
    <source>
        <dbReference type="ARBA" id="ARBA00012513"/>
    </source>
</evidence>
<evidence type="ECO:0000256" key="4">
    <source>
        <dbReference type="ARBA" id="ARBA00022741"/>
    </source>
</evidence>
<evidence type="ECO:0000313" key="11">
    <source>
        <dbReference type="RefSeq" id="XP_071939011.1"/>
    </source>
</evidence>
<dbReference type="PANTHER" id="PTHR48005">
    <property type="entry name" value="LEUCINE RICH REPEAT KINASE 2"/>
    <property type="match status" value="1"/>
</dbReference>
<name>A0ABM4X4Q2_COFAR</name>
<evidence type="ECO:0000256" key="2">
    <source>
        <dbReference type="ARBA" id="ARBA00022527"/>
    </source>
</evidence>
<feature type="domain" description="Protein kinase" evidence="9">
    <location>
        <begin position="1"/>
        <end position="158"/>
    </location>
</feature>
<dbReference type="InterPro" id="IPR051420">
    <property type="entry name" value="Ser_Thr_Kinases_DiverseReg"/>
</dbReference>
<evidence type="ECO:0000256" key="8">
    <source>
        <dbReference type="ARBA" id="ARBA00048679"/>
    </source>
</evidence>
<dbReference type="PANTHER" id="PTHR48005:SF70">
    <property type="entry name" value="MDIS1-INTERACTING RECEPTOR LIKE KINASE 2-LIKE"/>
    <property type="match status" value="1"/>
</dbReference>
<dbReference type="SUPFAM" id="SSF56112">
    <property type="entry name" value="Protein kinase-like (PK-like)"/>
    <property type="match status" value="1"/>
</dbReference>
<evidence type="ECO:0000259" key="9">
    <source>
        <dbReference type="PROSITE" id="PS50011"/>
    </source>
</evidence>
<evidence type="ECO:0000256" key="7">
    <source>
        <dbReference type="ARBA" id="ARBA00047899"/>
    </source>
</evidence>
<protein>
    <recommendedName>
        <fullName evidence="1">non-specific serine/threonine protein kinase</fullName>
        <ecNumber evidence="1">2.7.11.1</ecNumber>
    </recommendedName>
</protein>
<dbReference type="Pfam" id="PF00069">
    <property type="entry name" value="Pkinase"/>
    <property type="match status" value="1"/>
</dbReference>
<comment type="catalytic activity">
    <reaction evidence="8">
        <text>L-seryl-[protein] + ATP = O-phospho-L-seryl-[protein] + ADP + H(+)</text>
        <dbReference type="Rhea" id="RHEA:17989"/>
        <dbReference type="Rhea" id="RHEA-COMP:9863"/>
        <dbReference type="Rhea" id="RHEA-COMP:11604"/>
        <dbReference type="ChEBI" id="CHEBI:15378"/>
        <dbReference type="ChEBI" id="CHEBI:29999"/>
        <dbReference type="ChEBI" id="CHEBI:30616"/>
        <dbReference type="ChEBI" id="CHEBI:83421"/>
        <dbReference type="ChEBI" id="CHEBI:456216"/>
        <dbReference type="EC" id="2.7.11.1"/>
    </reaction>
</comment>
<evidence type="ECO:0000313" key="10">
    <source>
        <dbReference type="Proteomes" id="UP001652660"/>
    </source>
</evidence>
<dbReference type="PROSITE" id="PS50011">
    <property type="entry name" value="PROTEIN_KINASE_DOM"/>
    <property type="match status" value="1"/>
</dbReference>